<keyword evidence="1" id="KW-0472">Membrane</keyword>
<dbReference type="EMBL" id="JBBMFV010000004">
    <property type="protein sequence ID" value="MEO3939860.1"/>
    <property type="molecule type" value="Genomic_DNA"/>
</dbReference>
<evidence type="ECO:0000313" key="2">
    <source>
        <dbReference type="EMBL" id="MEO3939860.1"/>
    </source>
</evidence>
<protein>
    <submittedName>
        <fullName evidence="2">Uncharacterized protein</fullName>
    </submittedName>
</protein>
<dbReference type="RefSeq" id="WP_347781730.1">
    <property type="nucleotide sequence ID" value="NZ_JBBMFV010000004.1"/>
</dbReference>
<proteinExistence type="predicted"/>
<dbReference type="Proteomes" id="UP001448614">
    <property type="component" value="Unassembled WGS sequence"/>
</dbReference>
<keyword evidence="1" id="KW-1133">Transmembrane helix</keyword>
<feature type="transmembrane region" description="Helical" evidence="1">
    <location>
        <begin position="55"/>
        <end position="72"/>
    </location>
</feature>
<keyword evidence="1" id="KW-0812">Transmembrane</keyword>
<evidence type="ECO:0000313" key="3">
    <source>
        <dbReference type="Proteomes" id="UP001448614"/>
    </source>
</evidence>
<keyword evidence="3" id="KW-1185">Reference proteome</keyword>
<sequence>MKAKRRSDPRGDESNARALILACILLLGAVGLFWLTSVDEWFANAKPLQVTLNQIAGLIIATAILSVGWDLIGRRRFAAEILDRARLSADIVDAGIMRVTDQYLDEVEWSELFEGVHKIDVVVAYGRTWRNTHEKRLRNVASRPGTRLRFFLPDPDDDLTMQVLSGRFNMPKAALEATVREAITEFSKLKSEGGGDVEVHVRSGDAVFSCYRFDNRAVLTTYSHSKERRTSVPTFVVSTGKLYQFIQEEIEAIESQGCLIFPTESKG</sequence>
<reference evidence="2 3" key="1">
    <citation type="journal article" date="2024" name="Appl. Microbiol. Biotechnol.">
        <title>Biosynthetic gene clusters with biotechnological applications in novel Antarctic isolates from Actinomycetota.</title>
        <authorList>
            <person name="Bruna P."/>
            <person name="Nunez-Montero K."/>
            <person name="Contreras M.J."/>
            <person name="Leal K."/>
            <person name="Garcia M."/>
            <person name="Abanto M."/>
            <person name="Barrientos L."/>
        </authorList>
    </citation>
    <scope>NUCLEOTIDE SEQUENCE [LARGE SCALE GENOMIC DNA]</scope>
    <source>
        <strain evidence="2 3">Se16.17</strain>
    </source>
</reference>
<feature type="transmembrane region" description="Helical" evidence="1">
    <location>
        <begin position="16"/>
        <end position="35"/>
    </location>
</feature>
<accession>A0ABV0GMZ3</accession>
<organism evidence="2 3">
    <name type="scientific">Paenarthrobacter nicotinovorans</name>
    <name type="common">Arthrobacter nicotinovorans</name>
    <dbReference type="NCBI Taxonomy" id="29320"/>
    <lineage>
        <taxon>Bacteria</taxon>
        <taxon>Bacillati</taxon>
        <taxon>Actinomycetota</taxon>
        <taxon>Actinomycetes</taxon>
        <taxon>Micrococcales</taxon>
        <taxon>Micrococcaceae</taxon>
        <taxon>Paenarthrobacter</taxon>
    </lineage>
</organism>
<evidence type="ECO:0000256" key="1">
    <source>
        <dbReference type="SAM" id="Phobius"/>
    </source>
</evidence>
<comment type="caution">
    <text evidence="2">The sequence shown here is derived from an EMBL/GenBank/DDBJ whole genome shotgun (WGS) entry which is preliminary data.</text>
</comment>
<gene>
    <name evidence="2" type="ORF">V3C41_02110</name>
</gene>
<name>A0ABV0GMZ3_PAENI</name>